<dbReference type="InterPro" id="IPR001258">
    <property type="entry name" value="NHL_repeat"/>
</dbReference>
<gene>
    <name evidence="11" type="primary">LOC106171941</name>
</gene>
<keyword evidence="4 6" id="KW-0863">Zinc-finger</keyword>
<evidence type="ECO:0000259" key="9">
    <source>
        <dbReference type="PROSITE" id="PS50119"/>
    </source>
</evidence>
<dbReference type="InterPro" id="IPR011042">
    <property type="entry name" value="6-blade_b-propeller_TolB-like"/>
</dbReference>
<evidence type="ECO:0000313" key="10">
    <source>
        <dbReference type="Proteomes" id="UP000085678"/>
    </source>
</evidence>
<evidence type="ECO:0000256" key="6">
    <source>
        <dbReference type="PROSITE-ProRule" id="PRU00024"/>
    </source>
</evidence>
<dbReference type="PROSITE" id="PS50119">
    <property type="entry name" value="ZF_BBOX"/>
    <property type="match status" value="1"/>
</dbReference>
<dbReference type="GO" id="GO:0008270">
    <property type="term" value="F:zinc ion binding"/>
    <property type="evidence" value="ECO:0007669"/>
    <property type="project" value="UniProtKB-KW"/>
</dbReference>
<dbReference type="SUPFAM" id="SSF57850">
    <property type="entry name" value="RING/U-box"/>
    <property type="match status" value="1"/>
</dbReference>
<dbReference type="InterPro" id="IPR013083">
    <property type="entry name" value="Znf_RING/FYVE/PHD"/>
</dbReference>
<dbReference type="Gene3D" id="3.30.160.60">
    <property type="entry name" value="Classic Zinc Finger"/>
    <property type="match status" value="1"/>
</dbReference>
<dbReference type="InterPro" id="IPR001841">
    <property type="entry name" value="Znf_RING"/>
</dbReference>
<accession>A0A1S3JC75</accession>
<dbReference type="RefSeq" id="XP_013407928.1">
    <property type="nucleotide sequence ID" value="XM_013552474.1"/>
</dbReference>
<evidence type="ECO:0000256" key="1">
    <source>
        <dbReference type="ARBA" id="ARBA00022553"/>
    </source>
</evidence>
<feature type="domain" description="B box-type" evidence="9">
    <location>
        <begin position="112"/>
        <end position="153"/>
    </location>
</feature>
<feature type="domain" description="RING-type" evidence="8">
    <location>
        <begin position="16"/>
        <end position="60"/>
    </location>
</feature>
<dbReference type="InterPro" id="IPR047153">
    <property type="entry name" value="TRIM45/56/19-like"/>
</dbReference>
<keyword evidence="1" id="KW-0597">Phosphoprotein</keyword>
<dbReference type="SMART" id="SM00184">
    <property type="entry name" value="RING"/>
    <property type="match status" value="1"/>
</dbReference>
<proteinExistence type="predicted"/>
<dbReference type="PANTHER" id="PTHR25462">
    <property type="entry name" value="BONUS, ISOFORM C-RELATED"/>
    <property type="match status" value="1"/>
</dbReference>
<evidence type="ECO:0000256" key="7">
    <source>
        <dbReference type="PROSITE-ProRule" id="PRU00504"/>
    </source>
</evidence>
<dbReference type="PANTHER" id="PTHR25462:SF296">
    <property type="entry name" value="MEIOTIC P26, ISOFORM F"/>
    <property type="match status" value="1"/>
</dbReference>
<feature type="repeat" description="NHL" evidence="7">
    <location>
        <begin position="492"/>
        <end position="531"/>
    </location>
</feature>
<dbReference type="InterPro" id="IPR017907">
    <property type="entry name" value="Znf_RING_CS"/>
</dbReference>
<keyword evidence="10" id="KW-1185">Reference proteome</keyword>
<dbReference type="Pfam" id="PF13445">
    <property type="entry name" value="zf-RING_UBOX"/>
    <property type="match status" value="1"/>
</dbReference>
<evidence type="ECO:0000313" key="11">
    <source>
        <dbReference type="RefSeq" id="XP_013407928.1"/>
    </source>
</evidence>
<dbReference type="OrthoDB" id="111250at2759"/>
<dbReference type="GeneID" id="106171941"/>
<dbReference type="PROSITE" id="PS51125">
    <property type="entry name" value="NHL"/>
    <property type="match status" value="1"/>
</dbReference>
<dbReference type="SUPFAM" id="SSF101898">
    <property type="entry name" value="NHL repeat"/>
    <property type="match status" value="1"/>
</dbReference>
<sequence>MAEALAADIKEKILTCCICLGEYEDPRVLSCYHTFCFGCISDHASKTVSVDKTFQCPLCREEIKLPREGLVKLKKDFRVHTTKELLSQRQQHEVSSPNKETDVHDVTQAIAQMRISCEKHPNKELKYYCEDDDTVICGKCIVTEHSGHRISSVEQVAKISRDKIKAALMKTTKTTNMFKEAVALEAATGPRDSQTRAATIKCIQKQAQIMCRLIHQREETLISDVNSAYDNKQKQREEILEFHHASLQSACDFAQQLITNGTDSDIMVHAKSLIKRLEAMWKTPLPGTAAQISYSPGEISAAGLEAMLGQVTIQTRQQLARQRTYPRSAPQSPGLESMLGQVTTGLLYITSWGDRCVQVYTTRGQQVTTMGQDQRNLTTLNRRKSRPLGITLNRQGHVMVCDGRSILIFHADSEQFLDTIPLKKCKAPMQTTARRNPEYISDNCKMYIIVNSVNDNIVISNKDHHCIYMLSSFHQLNDKYDCSANQLYEYGGTRGSGDGELDGPCGVCTDIYGHIFIADCNNHRIVALDAQEECIRYIATQDDGLECPTALAINPAGQLVVAEEHGKVKTFQYLQ</sequence>
<dbReference type="SUPFAM" id="SSF57845">
    <property type="entry name" value="B-box zinc-binding domain"/>
    <property type="match status" value="1"/>
</dbReference>
<organism evidence="10 11">
    <name type="scientific">Lingula anatina</name>
    <name type="common">Brachiopod</name>
    <name type="synonym">Lingula unguis</name>
    <dbReference type="NCBI Taxonomy" id="7574"/>
    <lineage>
        <taxon>Eukaryota</taxon>
        <taxon>Metazoa</taxon>
        <taxon>Spiralia</taxon>
        <taxon>Lophotrochozoa</taxon>
        <taxon>Brachiopoda</taxon>
        <taxon>Linguliformea</taxon>
        <taxon>Lingulata</taxon>
        <taxon>Lingulida</taxon>
        <taxon>Linguloidea</taxon>
        <taxon>Lingulidae</taxon>
        <taxon>Lingula</taxon>
    </lineage>
</organism>
<evidence type="ECO:0000256" key="2">
    <source>
        <dbReference type="ARBA" id="ARBA00022723"/>
    </source>
</evidence>
<dbReference type="Gene3D" id="2.120.10.30">
    <property type="entry name" value="TolB, C-terminal domain"/>
    <property type="match status" value="2"/>
</dbReference>
<reference evidence="11" key="1">
    <citation type="submission" date="2025-08" db="UniProtKB">
        <authorList>
            <consortium name="RefSeq"/>
        </authorList>
    </citation>
    <scope>IDENTIFICATION</scope>
    <source>
        <tissue evidence="11">Gonads</tissue>
    </source>
</reference>
<evidence type="ECO:0000256" key="4">
    <source>
        <dbReference type="ARBA" id="ARBA00022771"/>
    </source>
</evidence>
<dbReference type="InterPro" id="IPR027370">
    <property type="entry name" value="Znf-RING_euk"/>
</dbReference>
<evidence type="ECO:0000259" key="8">
    <source>
        <dbReference type="PROSITE" id="PS50089"/>
    </source>
</evidence>
<protein>
    <submittedName>
        <fullName evidence="11">Tripartite motif-containing protein 3-like</fullName>
    </submittedName>
</protein>
<dbReference type="CDD" id="cd19756">
    <property type="entry name" value="Bbox2"/>
    <property type="match status" value="1"/>
</dbReference>
<dbReference type="AlphaFoldDB" id="A0A1S3JC75"/>
<dbReference type="Gene3D" id="3.30.40.10">
    <property type="entry name" value="Zinc/RING finger domain, C3HC4 (zinc finger)"/>
    <property type="match status" value="1"/>
</dbReference>
<keyword evidence="2" id="KW-0479">Metal-binding</keyword>
<name>A0A1S3JC75_LINAN</name>
<dbReference type="Proteomes" id="UP000085678">
    <property type="component" value="Unplaced"/>
</dbReference>
<evidence type="ECO:0000256" key="5">
    <source>
        <dbReference type="ARBA" id="ARBA00022833"/>
    </source>
</evidence>
<dbReference type="KEGG" id="lak:106171941"/>
<dbReference type="STRING" id="7574.A0A1S3JC75"/>
<evidence type="ECO:0000256" key="3">
    <source>
        <dbReference type="ARBA" id="ARBA00022737"/>
    </source>
</evidence>
<dbReference type="InterPro" id="IPR000315">
    <property type="entry name" value="Znf_B-box"/>
</dbReference>
<dbReference type="InParanoid" id="A0A1S3JC75"/>
<dbReference type="SMART" id="SM00336">
    <property type="entry name" value="BBOX"/>
    <property type="match status" value="1"/>
</dbReference>
<keyword evidence="5" id="KW-0862">Zinc</keyword>
<dbReference type="PROSITE" id="PS00518">
    <property type="entry name" value="ZF_RING_1"/>
    <property type="match status" value="1"/>
</dbReference>
<dbReference type="Pfam" id="PF00643">
    <property type="entry name" value="zf-B_box"/>
    <property type="match status" value="1"/>
</dbReference>
<dbReference type="PROSITE" id="PS50089">
    <property type="entry name" value="ZF_RING_2"/>
    <property type="match status" value="1"/>
</dbReference>
<keyword evidence="3" id="KW-0677">Repeat</keyword>